<evidence type="ECO:0000256" key="6">
    <source>
        <dbReference type="ARBA" id="ARBA00022989"/>
    </source>
</evidence>
<protein>
    <submittedName>
        <fullName evidence="10">MFS transporter</fullName>
    </submittedName>
</protein>
<feature type="transmembrane region" description="Helical" evidence="8">
    <location>
        <begin position="7"/>
        <end position="28"/>
    </location>
</feature>
<dbReference type="Gene3D" id="1.20.1250.20">
    <property type="entry name" value="MFS general substrate transporter like domains"/>
    <property type="match status" value="2"/>
</dbReference>
<evidence type="ECO:0000256" key="5">
    <source>
        <dbReference type="ARBA" id="ARBA00022847"/>
    </source>
</evidence>
<gene>
    <name evidence="10" type="ORF">Trichorick_00762</name>
</gene>
<evidence type="ECO:0000256" key="3">
    <source>
        <dbReference type="ARBA" id="ARBA00022475"/>
    </source>
</evidence>
<feature type="transmembrane region" description="Helical" evidence="8">
    <location>
        <begin position="361"/>
        <end position="381"/>
    </location>
</feature>
<reference evidence="10 11" key="1">
    <citation type="submission" date="2022-10" db="EMBL/GenBank/DDBJ databases">
        <title>Host association and intracellularity evolved multiple times independently in the Rickettsiales.</title>
        <authorList>
            <person name="Castelli M."/>
            <person name="Nardi T."/>
            <person name="Gammuto L."/>
            <person name="Bellinzona G."/>
            <person name="Sabaneyeva E."/>
            <person name="Potekhin A."/>
            <person name="Serra V."/>
            <person name="Petroni G."/>
            <person name="Sassera D."/>
        </authorList>
    </citation>
    <scope>NUCLEOTIDE SEQUENCE [LARGE SCALE GENOMIC DNA]</scope>
    <source>
        <strain evidence="10 11">Kr 154-4</strain>
    </source>
</reference>
<keyword evidence="11" id="KW-1185">Reference proteome</keyword>
<dbReference type="InterPro" id="IPR036259">
    <property type="entry name" value="MFS_trans_sf"/>
</dbReference>
<feature type="transmembrane region" description="Helical" evidence="8">
    <location>
        <begin position="297"/>
        <end position="318"/>
    </location>
</feature>
<dbReference type="EMBL" id="CP112932">
    <property type="protein sequence ID" value="WPY00872.1"/>
    <property type="molecule type" value="Genomic_DNA"/>
</dbReference>
<dbReference type="InterPro" id="IPR011701">
    <property type="entry name" value="MFS"/>
</dbReference>
<feature type="transmembrane region" description="Helical" evidence="8">
    <location>
        <begin position="48"/>
        <end position="71"/>
    </location>
</feature>
<name>A0ABZ0US53_9RICK</name>
<feature type="transmembrane region" description="Helical" evidence="8">
    <location>
        <begin position="387"/>
        <end position="408"/>
    </location>
</feature>
<evidence type="ECO:0000313" key="10">
    <source>
        <dbReference type="EMBL" id="WPY00872.1"/>
    </source>
</evidence>
<feature type="transmembrane region" description="Helical" evidence="8">
    <location>
        <begin position="154"/>
        <end position="171"/>
    </location>
</feature>
<dbReference type="SUPFAM" id="SSF103473">
    <property type="entry name" value="MFS general substrate transporter"/>
    <property type="match status" value="1"/>
</dbReference>
<keyword evidence="2" id="KW-0813">Transport</keyword>
<organism evidence="10 11">
    <name type="scientific">Candidatus Trichorickettsia mobilis</name>
    <dbReference type="NCBI Taxonomy" id="1346319"/>
    <lineage>
        <taxon>Bacteria</taxon>
        <taxon>Pseudomonadati</taxon>
        <taxon>Pseudomonadota</taxon>
        <taxon>Alphaproteobacteria</taxon>
        <taxon>Rickettsiales</taxon>
        <taxon>Rickettsiaceae</taxon>
        <taxon>Rickettsieae</taxon>
        <taxon>Candidatus Trichorickettsia</taxon>
    </lineage>
</organism>
<feature type="transmembrane region" description="Helical" evidence="8">
    <location>
        <begin position="267"/>
        <end position="288"/>
    </location>
</feature>
<feature type="transmembrane region" description="Helical" evidence="8">
    <location>
        <begin position="103"/>
        <end position="134"/>
    </location>
</feature>
<feature type="transmembrane region" description="Helical" evidence="8">
    <location>
        <begin position="78"/>
        <end position="97"/>
    </location>
</feature>
<accession>A0ABZ0US53</accession>
<keyword evidence="7 8" id="KW-0472">Membrane</keyword>
<keyword evidence="4 8" id="KW-0812">Transmembrane</keyword>
<evidence type="ECO:0000256" key="8">
    <source>
        <dbReference type="SAM" id="Phobius"/>
    </source>
</evidence>
<feature type="transmembrane region" description="Helical" evidence="8">
    <location>
        <begin position="324"/>
        <end position="349"/>
    </location>
</feature>
<evidence type="ECO:0000313" key="11">
    <source>
        <dbReference type="Proteomes" id="UP001326613"/>
    </source>
</evidence>
<comment type="subcellular location">
    <subcellularLocation>
        <location evidence="1">Cell inner membrane</location>
        <topology evidence="1">Multi-pass membrane protein</topology>
    </subcellularLocation>
</comment>
<feature type="transmembrane region" description="Helical" evidence="8">
    <location>
        <begin position="226"/>
        <end position="247"/>
    </location>
</feature>
<dbReference type="Proteomes" id="UP001326613">
    <property type="component" value="Chromosome"/>
</dbReference>
<feature type="domain" description="Major facilitator superfamily (MFS) profile" evidence="9">
    <location>
        <begin position="7"/>
        <end position="414"/>
    </location>
</feature>
<keyword evidence="5" id="KW-0769">Symport</keyword>
<keyword evidence="6 8" id="KW-1133">Transmembrane helix</keyword>
<dbReference type="PANTHER" id="PTHR43528:SF7">
    <property type="entry name" value="MFS TRANSPORTER"/>
    <property type="match status" value="1"/>
</dbReference>
<dbReference type="InterPro" id="IPR051084">
    <property type="entry name" value="H+-coupled_symporters"/>
</dbReference>
<evidence type="ECO:0000256" key="1">
    <source>
        <dbReference type="ARBA" id="ARBA00004429"/>
    </source>
</evidence>
<sequence length="418" mass="45975">MSKTKSVFLAAISGNVLEYYDFTVYSVFAPTIGRIFFPGESEFIQTLSSLAVFAVGFITRPIGGIFFGYIGDRYGRRVALIISMLGMTIPTFTMGLIPEYQDIGYWAPLLLVILRLTQGLCISGEGAGTAIFILEHYRNLKPGFTTGLVHGSNITGTLIASFVGIMIEQYFSHIDFAWRFAFILGGCMGIVGLYLRLKVSETPIFKLLARKKQTLKAPFSNVIKTAWPSMVITFCLGGVASSVVYLVKTYVNVFYHNVLHLDNTTALMYLSYASVVLMIALPISGAIADRIGKFKMIVLSSVAILLFALPTLLFMSAITPWKQILALTVLGMLGGGIAGTAYIFVISLFKPEQRYSGVAFSYNLGIAMFGGTSAIISRWLVEMTGLFYAPAFYIMATSSLFLVVIYYMRHVIRGLVKD</sequence>
<evidence type="ECO:0000256" key="4">
    <source>
        <dbReference type="ARBA" id="ARBA00022692"/>
    </source>
</evidence>
<evidence type="ECO:0000256" key="7">
    <source>
        <dbReference type="ARBA" id="ARBA00023136"/>
    </source>
</evidence>
<dbReference type="InterPro" id="IPR020846">
    <property type="entry name" value="MFS_dom"/>
</dbReference>
<keyword evidence="3" id="KW-1003">Cell membrane</keyword>
<evidence type="ECO:0000259" key="9">
    <source>
        <dbReference type="PROSITE" id="PS50850"/>
    </source>
</evidence>
<dbReference type="RefSeq" id="WP_323737702.1">
    <property type="nucleotide sequence ID" value="NZ_CP112932.1"/>
</dbReference>
<feature type="transmembrane region" description="Helical" evidence="8">
    <location>
        <begin position="177"/>
        <end position="197"/>
    </location>
</feature>
<dbReference type="PANTHER" id="PTHR43528">
    <property type="entry name" value="ALPHA-KETOGLUTARATE PERMEASE"/>
    <property type="match status" value="1"/>
</dbReference>
<dbReference type="Pfam" id="PF07690">
    <property type="entry name" value="MFS_1"/>
    <property type="match status" value="1"/>
</dbReference>
<evidence type="ECO:0000256" key="2">
    <source>
        <dbReference type="ARBA" id="ARBA00022448"/>
    </source>
</evidence>
<dbReference type="PROSITE" id="PS50850">
    <property type="entry name" value="MFS"/>
    <property type="match status" value="1"/>
</dbReference>
<proteinExistence type="predicted"/>